<dbReference type="EMBL" id="OX365700">
    <property type="protein sequence ID" value="CAI4032335.1"/>
    <property type="molecule type" value="Genomic_DNA"/>
</dbReference>
<evidence type="ECO:0008006" key="4">
    <source>
        <dbReference type="Google" id="ProtNLM"/>
    </source>
</evidence>
<evidence type="ECO:0000313" key="3">
    <source>
        <dbReference type="Proteomes" id="UP001179121"/>
    </source>
</evidence>
<dbReference type="Proteomes" id="UP001179121">
    <property type="component" value="Chromosome"/>
</dbReference>
<gene>
    <name evidence="2" type="ORF">DNFV4_02765</name>
</gene>
<dbReference type="AlphaFoldDB" id="A0AA86N087"/>
<feature type="region of interest" description="Disordered" evidence="1">
    <location>
        <begin position="25"/>
        <end position="49"/>
    </location>
</feature>
<dbReference type="SUPFAM" id="SSF52172">
    <property type="entry name" value="CheY-like"/>
    <property type="match status" value="1"/>
</dbReference>
<keyword evidence="3" id="KW-1185">Reference proteome</keyword>
<name>A0AA86N087_9BACT</name>
<dbReference type="Gene3D" id="3.40.50.2300">
    <property type="match status" value="1"/>
</dbReference>
<protein>
    <recommendedName>
        <fullName evidence="4">Response regulatory domain-containing protein</fullName>
    </recommendedName>
</protein>
<accession>A0AA86N087</accession>
<dbReference type="KEGG" id="nti:DNFV4_02765"/>
<evidence type="ECO:0000313" key="2">
    <source>
        <dbReference type="EMBL" id="CAI4032335.1"/>
    </source>
</evidence>
<sequence>MVAGLSNRAKPADRLSQLFFRGKSMKCKTPSGDQTGSANRTASGERTLRRRSDPDRLVLIVEADATLAAMISELLDQASIKSEVVATIKTIVARCRPSRVRCLIIDVDTVSLEWNDGSLDQLNTWLRVSPRSIPLLLASVHGPSDGPHAPNVHLPFAAPVRWIRKPFCNRDFLTCLRAMLRETDPLPPASCDRP</sequence>
<dbReference type="InterPro" id="IPR011006">
    <property type="entry name" value="CheY-like_superfamily"/>
</dbReference>
<feature type="compositionally biased region" description="Polar residues" evidence="1">
    <location>
        <begin position="31"/>
        <end position="44"/>
    </location>
</feature>
<reference evidence="2" key="1">
    <citation type="submission" date="2022-10" db="EMBL/GenBank/DDBJ databases">
        <authorList>
            <person name="Koch H."/>
        </authorList>
    </citation>
    <scope>NUCLEOTIDE SEQUENCE</scope>
    <source>
        <strain evidence="2">DNF</strain>
    </source>
</reference>
<organism evidence="2 3">
    <name type="scientific">Nitrospira tepida</name>
    <dbReference type="NCBI Taxonomy" id="2973512"/>
    <lineage>
        <taxon>Bacteria</taxon>
        <taxon>Pseudomonadati</taxon>
        <taxon>Nitrospirota</taxon>
        <taxon>Nitrospiria</taxon>
        <taxon>Nitrospirales</taxon>
        <taxon>Nitrospiraceae</taxon>
        <taxon>Nitrospira</taxon>
    </lineage>
</organism>
<evidence type="ECO:0000256" key="1">
    <source>
        <dbReference type="SAM" id="MobiDB-lite"/>
    </source>
</evidence>
<proteinExistence type="predicted"/>